<protein>
    <submittedName>
        <fullName evidence="6">Ribose transport system substrate-binding protein</fullName>
    </submittedName>
</protein>
<dbReference type="PANTHER" id="PTHR46847:SF1">
    <property type="entry name" value="D-ALLOSE-BINDING PERIPLASMIC PROTEIN-RELATED"/>
    <property type="match status" value="1"/>
</dbReference>
<organism evidence="6 7">
    <name type="scientific">Pseudoxanthobacter soli DSM 19599</name>
    <dbReference type="NCBI Taxonomy" id="1123029"/>
    <lineage>
        <taxon>Bacteria</taxon>
        <taxon>Pseudomonadati</taxon>
        <taxon>Pseudomonadota</taxon>
        <taxon>Alphaproteobacteria</taxon>
        <taxon>Hyphomicrobiales</taxon>
        <taxon>Segnochrobactraceae</taxon>
        <taxon>Pseudoxanthobacter</taxon>
    </lineage>
</organism>
<dbReference type="GO" id="GO:0030246">
    <property type="term" value="F:carbohydrate binding"/>
    <property type="evidence" value="ECO:0007669"/>
    <property type="project" value="UniProtKB-ARBA"/>
</dbReference>
<gene>
    <name evidence="6" type="ORF">SAMN02745172_03932</name>
</gene>
<evidence type="ECO:0000313" key="6">
    <source>
        <dbReference type="EMBL" id="SHO67257.1"/>
    </source>
</evidence>
<feature type="signal peptide" evidence="4">
    <location>
        <begin position="1"/>
        <end position="26"/>
    </location>
</feature>
<dbReference type="Proteomes" id="UP000186406">
    <property type="component" value="Unassembled WGS sequence"/>
</dbReference>
<dbReference type="Gene3D" id="3.40.50.2300">
    <property type="match status" value="2"/>
</dbReference>
<dbReference type="AlphaFoldDB" id="A0A1M7ZQW1"/>
<dbReference type="STRING" id="1123029.SAMN02745172_03932"/>
<evidence type="ECO:0000256" key="2">
    <source>
        <dbReference type="ARBA" id="ARBA00007639"/>
    </source>
</evidence>
<evidence type="ECO:0000256" key="1">
    <source>
        <dbReference type="ARBA" id="ARBA00004196"/>
    </source>
</evidence>
<evidence type="ECO:0000256" key="4">
    <source>
        <dbReference type="SAM" id="SignalP"/>
    </source>
</evidence>
<reference evidence="6 7" key="1">
    <citation type="submission" date="2016-12" db="EMBL/GenBank/DDBJ databases">
        <authorList>
            <person name="Song W.-J."/>
            <person name="Kurnit D.M."/>
        </authorList>
    </citation>
    <scope>NUCLEOTIDE SEQUENCE [LARGE SCALE GENOMIC DNA]</scope>
    <source>
        <strain evidence="6 7">DSM 19599</strain>
    </source>
</reference>
<keyword evidence="7" id="KW-1185">Reference proteome</keyword>
<dbReference type="SUPFAM" id="SSF53822">
    <property type="entry name" value="Periplasmic binding protein-like I"/>
    <property type="match status" value="1"/>
</dbReference>
<dbReference type="CDD" id="cd01536">
    <property type="entry name" value="PBP1_ABC_sugar_binding-like"/>
    <property type="match status" value="1"/>
</dbReference>
<proteinExistence type="inferred from homology"/>
<dbReference type="PANTHER" id="PTHR46847">
    <property type="entry name" value="D-ALLOSE-BINDING PERIPLASMIC PROTEIN-RELATED"/>
    <property type="match status" value="1"/>
</dbReference>
<dbReference type="Pfam" id="PF13407">
    <property type="entry name" value="Peripla_BP_4"/>
    <property type="match status" value="1"/>
</dbReference>
<accession>A0A1M7ZQW1</accession>
<name>A0A1M7ZQW1_9HYPH</name>
<keyword evidence="3 4" id="KW-0732">Signal</keyword>
<dbReference type="GO" id="GO:0030313">
    <property type="term" value="C:cell envelope"/>
    <property type="evidence" value="ECO:0007669"/>
    <property type="project" value="UniProtKB-SubCell"/>
</dbReference>
<dbReference type="InterPro" id="IPR025997">
    <property type="entry name" value="SBP_2_dom"/>
</dbReference>
<comment type="subcellular location">
    <subcellularLocation>
        <location evidence="1">Cell envelope</location>
    </subcellularLocation>
</comment>
<evidence type="ECO:0000256" key="3">
    <source>
        <dbReference type="ARBA" id="ARBA00022729"/>
    </source>
</evidence>
<sequence length="348" mass="37217">MGIGKYLLSGLCGAVMLASSMNAAFAESKGKIYYLVPTLLDEFQTGSVDAITKFMGEVGYETVSLDAQNRTDLQQSQMNDVINLKPKAIVLAAVDFEAMKPGIEKARAAGIPVMIFDRQITSTPSDLTSVAGTVEIGEIAADRIQGLLKDRYGSVKGKVLQILGDPGDPYTLDIQKGFEEKMKAFPDVKIISQPALQWEASKAGDIASDQLLVNPDIDLIFVHAAHLAVPVAAILEARGKKPGDVMLVSSNGAPVGLDLIRKGWEQVEVEQPLYAQAAGLAMFADKVVNKEKIEPGEYDVLGLKSTVTIEPWGPNLKIPGAAIDKTNVDNPSFWGNGKPPATPITPVK</sequence>
<feature type="domain" description="Periplasmic binding protein" evidence="5">
    <location>
        <begin position="32"/>
        <end position="292"/>
    </location>
</feature>
<feature type="chain" id="PRO_5013314718" evidence="4">
    <location>
        <begin position="27"/>
        <end position="348"/>
    </location>
</feature>
<comment type="similarity">
    <text evidence="2">Belongs to the bacterial solute-binding protein 2 family.</text>
</comment>
<evidence type="ECO:0000259" key="5">
    <source>
        <dbReference type="Pfam" id="PF13407"/>
    </source>
</evidence>
<dbReference type="EMBL" id="FRXO01000012">
    <property type="protein sequence ID" value="SHO67257.1"/>
    <property type="molecule type" value="Genomic_DNA"/>
</dbReference>
<dbReference type="OrthoDB" id="7941163at2"/>
<dbReference type="InterPro" id="IPR028082">
    <property type="entry name" value="Peripla_BP_I"/>
</dbReference>
<evidence type="ECO:0000313" key="7">
    <source>
        <dbReference type="Proteomes" id="UP000186406"/>
    </source>
</evidence>